<organism evidence="2 3">
    <name type="scientific">Hufsiella arboris</name>
    <dbReference type="NCBI Taxonomy" id="2695275"/>
    <lineage>
        <taxon>Bacteria</taxon>
        <taxon>Pseudomonadati</taxon>
        <taxon>Bacteroidota</taxon>
        <taxon>Sphingobacteriia</taxon>
        <taxon>Sphingobacteriales</taxon>
        <taxon>Sphingobacteriaceae</taxon>
        <taxon>Hufsiella</taxon>
    </lineage>
</organism>
<keyword evidence="3" id="KW-1185">Reference proteome</keyword>
<dbReference type="EMBL" id="WVHT01000001">
    <property type="protein sequence ID" value="MXV49906.1"/>
    <property type="molecule type" value="Genomic_DNA"/>
</dbReference>
<dbReference type="Gene3D" id="3.10.180.10">
    <property type="entry name" value="2,3-Dihydroxybiphenyl 1,2-Dioxygenase, domain 1"/>
    <property type="match status" value="1"/>
</dbReference>
<dbReference type="Pfam" id="PF00903">
    <property type="entry name" value="Glyoxalase"/>
    <property type="match status" value="1"/>
</dbReference>
<dbReference type="PANTHER" id="PTHR36437">
    <property type="entry name" value="GLYOXALASE/BLEOMYCIN RESISTANCE PROTEIN/DIOXYGENASE"/>
    <property type="match status" value="1"/>
</dbReference>
<evidence type="ECO:0000313" key="2">
    <source>
        <dbReference type="EMBL" id="MXV49906.1"/>
    </source>
</evidence>
<evidence type="ECO:0000313" key="3">
    <source>
        <dbReference type="Proteomes" id="UP000466586"/>
    </source>
</evidence>
<sequence length="117" mass="12937">MKSIEIISIPVSDQQAAKEFYQKIGFNLIVEAPIGDGNNWVQLGLPDQKTSITLVNWFSQMPAGSMHGLVLKSDDIKKEVAELKAKGVNVKDIDPTPWGKFATFHDPDGNSMTLHQE</sequence>
<dbReference type="PANTHER" id="PTHR36437:SF2">
    <property type="entry name" value="GLYOXALASE_BLEOMYCIN RESISTANCE PROTEIN_DIOXYGENASE"/>
    <property type="match status" value="1"/>
</dbReference>
<name>A0A7K1Y5P6_9SPHI</name>
<gene>
    <name evidence="2" type="ORF">GS399_02905</name>
</gene>
<accession>A0A7K1Y5P6</accession>
<dbReference type="InterPro" id="IPR004360">
    <property type="entry name" value="Glyas_Fos-R_dOase_dom"/>
</dbReference>
<reference evidence="2 3" key="1">
    <citation type="submission" date="2019-11" db="EMBL/GenBank/DDBJ databases">
        <title>Pedobacter sp. HMF7647 Genome sequencing and assembly.</title>
        <authorList>
            <person name="Kang H."/>
            <person name="Kim H."/>
            <person name="Joh K."/>
        </authorList>
    </citation>
    <scope>NUCLEOTIDE SEQUENCE [LARGE SCALE GENOMIC DNA]</scope>
    <source>
        <strain evidence="2 3">HMF7647</strain>
    </source>
</reference>
<dbReference type="PROSITE" id="PS51819">
    <property type="entry name" value="VOC"/>
    <property type="match status" value="1"/>
</dbReference>
<dbReference type="Proteomes" id="UP000466586">
    <property type="component" value="Unassembled WGS sequence"/>
</dbReference>
<dbReference type="SUPFAM" id="SSF54593">
    <property type="entry name" value="Glyoxalase/Bleomycin resistance protein/Dihydroxybiphenyl dioxygenase"/>
    <property type="match status" value="1"/>
</dbReference>
<evidence type="ECO:0000259" key="1">
    <source>
        <dbReference type="PROSITE" id="PS51819"/>
    </source>
</evidence>
<dbReference type="InterPro" id="IPR037523">
    <property type="entry name" value="VOC_core"/>
</dbReference>
<dbReference type="AlphaFoldDB" id="A0A7K1Y5P6"/>
<comment type="caution">
    <text evidence="2">The sequence shown here is derived from an EMBL/GenBank/DDBJ whole genome shotgun (WGS) entry which is preliminary data.</text>
</comment>
<dbReference type="InterPro" id="IPR029068">
    <property type="entry name" value="Glyas_Bleomycin-R_OHBP_Dase"/>
</dbReference>
<feature type="domain" description="VOC" evidence="1">
    <location>
        <begin position="3"/>
        <end position="117"/>
    </location>
</feature>
<protein>
    <submittedName>
        <fullName evidence="2">Glyoxalase</fullName>
    </submittedName>
</protein>
<dbReference type="RefSeq" id="WP_160843069.1">
    <property type="nucleotide sequence ID" value="NZ_WVHT01000001.1"/>
</dbReference>
<proteinExistence type="predicted"/>